<dbReference type="InterPro" id="IPR002818">
    <property type="entry name" value="DJ-1/PfpI"/>
</dbReference>
<dbReference type="GO" id="GO:0043565">
    <property type="term" value="F:sequence-specific DNA binding"/>
    <property type="evidence" value="ECO:0007669"/>
    <property type="project" value="InterPro"/>
</dbReference>
<keyword evidence="1" id="KW-0805">Transcription regulation</keyword>
<organism evidence="5 6">
    <name type="scientific">Vibrio viridaestus</name>
    <dbReference type="NCBI Taxonomy" id="2487322"/>
    <lineage>
        <taxon>Bacteria</taxon>
        <taxon>Pseudomonadati</taxon>
        <taxon>Pseudomonadota</taxon>
        <taxon>Gammaproteobacteria</taxon>
        <taxon>Vibrionales</taxon>
        <taxon>Vibrionaceae</taxon>
        <taxon>Vibrio</taxon>
    </lineage>
</organism>
<keyword evidence="3" id="KW-0804">Transcription</keyword>
<dbReference type="AlphaFoldDB" id="A0A3N9TFF6"/>
<keyword evidence="2" id="KW-0238">DNA-binding</keyword>
<feature type="domain" description="HTH araC/xylS-type" evidence="4">
    <location>
        <begin position="221"/>
        <end position="319"/>
    </location>
</feature>
<dbReference type="PANTHER" id="PTHR43130">
    <property type="entry name" value="ARAC-FAMILY TRANSCRIPTIONAL REGULATOR"/>
    <property type="match status" value="1"/>
</dbReference>
<dbReference type="InterPro" id="IPR018062">
    <property type="entry name" value="HTH_AraC-typ_CS"/>
</dbReference>
<dbReference type="InterPro" id="IPR018060">
    <property type="entry name" value="HTH_AraC"/>
</dbReference>
<dbReference type="SMART" id="SM00342">
    <property type="entry name" value="HTH_ARAC"/>
    <property type="match status" value="1"/>
</dbReference>
<keyword evidence="6" id="KW-1185">Reference proteome</keyword>
<dbReference type="GO" id="GO:0003700">
    <property type="term" value="F:DNA-binding transcription factor activity"/>
    <property type="evidence" value="ECO:0007669"/>
    <property type="project" value="InterPro"/>
</dbReference>
<dbReference type="RefSeq" id="WP_124937772.1">
    <property type="nucleotide sequence ID" value="NZ_RJVQ01000005.1"/>
</dbReference>
<evidence type="ECO:0000313" key="5">
    <source>
        <dbReference type="EMBL" id="RQW62780.1"/>
    </source>
</evidence>
<dbReference type="SUPFAM" id="SSF46689">
    <property type="entry name" value="Homeodomain-like"/>
    <property type="match status" value="2"/>
</dbReference>
<dbReference type="CDD" id="cd03137">
    <property type="entry name" value="GATase1_AraC_1"/>
    <property type="match status" value="1"/>
</dbReference>
<dbReference type="PROSITE" id="PS00041">
    <property type="entry name" value="HTH_ARAC_FAMILY_1"/>
    <property type="match status" value="1"/>
</dbReference>
<reference evidence="5 6" key="1">
    <citation type="submission" date="2018-11" db="EMBL/GenBank/DDBJ databases">
        <title>Vibrio LJC006 sp. nov., isolated from seawater during the bloom of the enteromorpha.</title>
        <authorList>
            <person name="Liang J."/>
        </authorList>
    </citation>
    <scope>NUCLEOTIDE SEQUENCE [LARGE SCALE GENOMIC DNA]</scope>
    <source>
        <strain evidence="5 6">LJC006</strain>
    </source>
</reference>
<evidence type="ECO:0000259" key="4">
    <source>
        <dbReference type="PROSITE" id="PS01124"/>
    </source>
</evidence>
<evidence type="ECO:0000313" key="6">
    <source>
        <dbReference type="Proteomes" id="UP000281112"/>
    </source>
</evidence>
<dbReference type="Pfam" id="PF01965">
    <property type="entry name" value="DJ-1_PfpI"/>
    <property type="match status" value="1"/>
</dbReference>
<dbReference type="Gene3D" id="1.10.10.60">
    <property type="entry name" value="Homeodomain-like"/>
    <property type="match status" value="2"/>
</dbReference>
<sequence length="326" mass="36890">MKDILIIVPEGGMLFEAAGVVDIFQRANHFVVSENLEPHYSITVATTQKHHVIHGQSNLKLLADKRLCDLKPDYERHSVIVTGRGLSTEENTEVAEWISLSKPYNNRIVSICGGALILAEAGILDGLNATTHWRLVHELQSRFPSVKVEKSPIFVQDQNIWTSAGVSAGFDLTLALVEDDLGFEIARDIAQDLVMFLRRPGNQSQFSRSLISQVPKSSRINNIHHWILNNLAEDLSINALSDRFSMSPRNFTRVFTKESGLTPAKYVEEARLEDARRRLEQSSSTLKQVALEAGFGSTTNLRRVFERHLEVTPEEYRYRFSQRYLS</sequence>
<dbReference type="InterPro" id="IPR029062">
    <property type="entry name" value="Class_I_gatase-like"/>
</dbReference>
<evidence type="ECO:0000256" key="1">
    <source>
        <dbReference type="ARBA" id="ARBA00023015"/>
    </source>
</evidence>
<evidence type="ECO:0000256" key="2">
    <source>
        <dbReference type="ARBA" id="ARBA00023125"/>
    </source>
</evidence>
<name>A0A3N9TFF6_9VIBR</name>
<dbReference type="EMBL" id="RJVQ01000005">
    <property type="protein sequence ID" value="RQW62780.1"/>
    <property type="molecule type" value="Genomic_DNA"/>
</dbReference>
<protein>
    <submittedName>
        <fullName evidence="5">Helix-turn-helix domain-containing protein</fullName>
    </submittedName>
</protein>
<dbReference type="Pfam" id="PF12833">
    <property type="entry name" value="HTH_18"/>
    <property type="match status" value="1"/>
</dbReference>
<dbReference type="SUPFAM" id="SSF52317">
    <property type="entry name" value="Class I glutamine amidotransferase-like"/>
    <property type="match status" value="1"/>
</dbReference>
<comment type="caution">
    <text evidence="5">The sequence shown here is derived from an EMBL/GenBank/DDBJ whole genome shotgun (WGS) entry which is preliminary data.</text>
</comment>
<gene>
    <name evidence="5" type="ORF">EES38_13740</name>
</gene>
<proteinExistence type="predicted"/>
<dbReference type="PANTHER" id="PTHR43130:SF3">
    <property type="entry name" value="HTH-TYPE TRANSCRIPTIONAL REGULATOR RV1931C"/>
    <property type="match status" value="1"/>
</dbReference>
<dbReference type="Proteomes" id="UP000281112">
    <property type="component" value="Unassembled WGS sequence"/>
</dbReference>
<dbReference type="Gene3D" id="3.40.50.880">
    <property type="match status" value="1"/>
</dbReference>
<dbReference type="InterPro" id="IPR009057">
    <property type="entry name" value="Homeodomain-like_sf"/>
</dbReference>
<dbReference type="PROSITE" id="PS01124">
    <property type="entry name" value="HTH_ARAC_FAMILY_2"/>
    <property type="match status" value="1"/>
</dbReference>
<accession>A0A3N9TFF6</accession>
<dbReference type="OrthoDB" id="9803764at2"/>
<dbReference type="InterPro" id="IPR052158">
    <property type="entry name" value="INH-QAR"/>
</dbReference>
<evidence type="ECO:0000256" key="3">
    <source>
        <dbReference type="ARBA" id="ARBA00023163"/>
    </source>
</evidence>